<name>A0A4E0RXG5_FASHE</name>
<dbReference type="Pfam" id="PF01253">
    <property type="entry name" value="SUI1"/>
    <property type="match status" value="1"/>
</dbReference>
<dbReference type="PROSITE" id="PS50296">
    <property type="entry name" value="SUI1"/>
    <property type="match status" value="1"/>
</dbReference>
<dbReference type="PANTHER" id="PTHR12217">
    <property type="entry name" value="EUKARYOTIC TRANSLATION INITIATION FACTOR 2D"/>
    <property type="match status" value="1"/>
</dbReference>
<dbReference type="InterPro" id="IPR039759">
    <property type="entry name" value="eIF2D_SUI1"/>
</dbReference>
<dbReference type="PROSITE" id="PS50890">
    <property type="entry name" value="PUA"/>
    <property type="match status" value="1"/>
</dbReference>
<protein>
    <submittedName>
        <fullName evidence="4">Eukaryotic translation initiation factor 2D</fullName>
    </submittedName>
</protein>
<dbReference type="InterPro" id="IPR001950">
    <property type="entry name" value="SUI1"/>
</dbReference>
<proteinExistence type="predicted"/>
<dbReference type="InterPro" id="IPR057429">
    <property type="entry name" value="WH_eIF2D"/>
</dbReference>
<dbReference type="SUPFAM" id="SSF55159">
    <property type="entry name" value="eIF1-like"/>
    <property type="match status" value="1"/>
</dbReference>
<keyword evidence="1" id="KW-0963">Cytoplasm</keyword>
<dbReference type="CDD" id="cd21156">
    <property type="entry name" value="PUA_eIF2d-like"/>
    <property type="match status" value="1"/>
</dbReference>
<reference evidence="4" key="1">
    <citation type="submission" date="2019-03" db="EMBL/GenBank/DDBJ databases">
        <title>Improved annotation for the trematode Fasciola hepatica.</title>
        <authorList>
            <person name="Choi Y.-J."/>
            <person name="Martin J."/>
            <person name="Mitreva M."/>
        </authorList>
    </citation>
    <scope>NUCLEOTIDE SEQUENCE [LARGE SCALE GENOMIC DNA]</scope>
</reference>
<dbReference type="GO" id="GO:0001731">
    <property type="term" value="P:formation of translation preinitiation complex"/>
    <property type="evidence" value="ECO:0007669"/>
    <property type="project" value="InterPro"/>
</dbReference>
<feature type="region of interest" description="Disordered" evidence="2">
    <location>
        <begin position="233"/>
        <end position="252"/>
    </location>
</feature>
<gene>
    <name evidence="4" type="ORF">D915_001149</name>
</gene>
<accession>A0A4E0RXG5</accession>
<dbReference type="Gene3D" id="3.30.780.10">
    <property type="entry name" value="SUI1-like domain"/>
    <property type="match status" value="1"/>
</dbReference>
<dbReference type="GO" id="GO:0003723">
    <property type="term" value="F:RNA binding"/>
    <property type="evidence" value="ECO:0007669"/>
    <property type="project" value="InterPro"/>
</dbReference>
<dbReference type="GO" id="GO:0003743">
    <property type="term" value="F:translation initiation factor activity"/>
    <property type="evidence" value="ECO:0007669"/>
    <property type="project" value="UniProtKB-KW"/>
</dbReference>
<dbReference type="Gene3D" id="3.10.400.20">
    <property type="match status" value="1"/>
</dbReference>
<dbReference type="AlphaFoldDB" id="A0A4E0RXG5"/>
<comment type="caution">
    <text evidence="4">The sequence shown here is derived from an EMBL/GenBank/DDBJ whole genome shotgun (WGS) entry which is preliminary data.</text>
</comment>
<dbReference type="Pfam" id="PF17832">
    <property type="entry name" value="Pre-PUA"/>
    <property type="match status" value="1"/>
</dbReference>
<dbReference type="InterPro" id="IPR004521">
    <property type="entry name" value="Uncharacterised_CHP00451"/>
</dbReference>
<evidence type="ECO:0000313" key="5">
    <source>
        <dbReference type="Proteomes" id="UP000230066"/>
    </source>
</evidence>
<dbReference type="Pfam" id="PF26292">
    <property type="entry name" value="PUA_elF2D"/>
    <property type="match status" value="1"/>
</dbReference>
<dbReference type="PANTHER" id="PTHR12217:SF4">
    <property type="entry name" value="EUKARYOTIC TRANSLATION INITIATION FACTOR 2D"/>
    <property type="match status" value="1"/>
</dbReference>
<dbReference type="Pfam" id="PF25304">
    <property type="entry name" value="WHD_eIF2D"/>
    <property type="match status" value="1"/>
</dbReference>
<keyword evidence="4" id="KW-0396">Initiation factor</keyword>
<dbReference type="InterPro" id="IPR036877">
    <property type="entry name" value="SUI1_dom_sf"/>
</dbReference>
<dbReference type="SUPFAM" id="SSF47592">
    <property type="entry name" value="SWIB/MDM2 domain"/>
    <property type="match status" value="1"/>
</dbReference>
<sequence length="612" mass="68235">MLFKTDMFSTLNFDKNVFFFSTGVQAAILFESPRDFLMFLKPISIKSNNKIKASERRQLLENFRTQYAVDLGRLNTLFDTNDVFRVRLSTNCGKIVTVYKFAGEPLLLEFEKQLIPTVRFLWSFVDLLPHFVTHEEVVPKLMSGADLMIPGIVLDKQLTAASFGGIKQGVLCAISTVSNRAPVAVGHTAMSAYDMFMSAGRGKAVNVFHVLGDQICSLGSPLTRPLLDVAESSADDDGMASAQPDTNPCTPEESTAHVIASEATVFQSSNRNDLGSREGYDVLLRNFFLLALRSVQDNQLPMPVNVFYANHVLAHKPSSCDLDIKKTSYKKVGVFLKAMQDDGLLVLDEPKPGVLLIKSLSRDHPEAENVQPLVNEPACIDETKSSSQWPDGYPGPPILEEVRVLSGASVMAIFKNFGYRPGDCISQSEVHRHLIEYIHQRQLQRTDDPSMIQLNELLMAACDPNTFKEASESTLAKPVFLLNLAVIESTILKRLAVCHRLRFPNNRCPPVLWRKKSTPFIHLYSATKNGKNLTRVANLDTFRIDPEVFAKRIQLLLACSATQIDDPQYPDSVVIQAQGTHLVAISKLLTDSYGIPKRMIRGYTEPPKKKKK</sequence>
<dbReference type="NCBIfam" id="TIGR00451">
    <property type="entry name" value="unchar_dom_2"/>
    <property type="match status" value="1"/>
</dbReference>
<evidence type="ECO:0000256" key="1">
    <source>
        <dbReference type="ARBA" id="ARBA00022490"/>
    </source>
</evidence>
<dbReference type="CDD" id="cd11608">
    <property type="entry name" value="eIF2D_C"/>
    <property type="match status" value="1"/>
</dbReference>
<organism evidence="4 5">
    <name type="scientific">Fasciola hepatica</name>
    <name type="common">Liver fluke</name>
    <dbReference type="NCBI Taxonomy" id="6192"/>
    <lineage>
        <taxon>Eukaryota</taxon>
        <taxon>Metazoa</taxon>
        <taxon>Spiralia</taxon>
        <taxon>Lophotrochozoa</taxon>
        <taxon>Platyhelminthes</taxon>
        <taxon>Trematoda</taxon>
        <taxon>Digenea</taxon>
        <taxon>Plagiorchiida</taxon>
        <taxon>Echinostomata</taxon>
        <taxon>Echinostomatoidea</taxon>
        <taxon>Fasciolidae</taxon>
        <taxon>Fasciola</taxon>
    </lineage>
</organism>
<dbReference type="InterPro" id="IPR058886">
    <property type="entry name" value="SWIB_eIF2D"/>
</dbReference>
<dbReference type="SUPFAM" id="SSF88697">
    <property type="entry name" value="PUA domain-like"/>
    <property type="match status" value="1"/>
</dbReference>
<evidence type="ECO:0000259" key="3">
    <source>
        <dbReference type="PROSITE" id="PS50296"/>
    </source>
</evidence>
<dbReference type="InterPro" id="IPR036885">
    <property type="entry name" value="SWIB_MDM2_dom_sf"/>
</dbReference>
<dbReference type="Proteomes" id="UP000230066">
    <property type="component" value="Unassembled WGS sequence"/>
</dbReference>
<dbReference type="InterPro" id="IPR015947">
    <property type="entry name" value="PUA-like_sf"/>
</dbReference>
<dbReference type="InterPro" id="IPR048248">
    <property type="entry name" value="PUA_eIF2d-like"/>
</dbReference>
<feature type="domain" description="SUI1" evidence="3">
    <location>
        <begin position="528"/>
        <end position="593"/>
    </location>
</feature>
<keyword evidence="5" id="KW-1185">Reference proteome</keyword>
<dbReference type="Pfam" id="PF26291">
    <property type="entry name" value="SWIB_eIF2D"/>
    <property type="match status" value="1"/>
</dbReference>
<dbReference type="EMBL" id="JXXN02000256">
    <property type="protein sequence ID" value="THD28028.1"/>
    <property type="molecule type" value="Genomic_DNA"/>
</dbReference>
<feature type="compositionally biased region" description="Polar residues" evidence="2">
    <location>
        <begin position="243"/>
        <end position="252"/>
    </location>
</feature>
<evidence type="ECO:0000313" key="4">
    <source>
        <dbReference type="EMBL" id="THD28028.1"/>
    </source>
</evidence>
<evidence type="ECO:0000256" key="2">
    <source>
        <dbReference type="SAM" id="MobiDB-lite"/>
    </source>
</evidence>
<dbReference type="InterPro" id="IPR041366">
    <property type="entry name" value="Pre-PUA"/>
</dbReference>
<dbReference type="InterPro" id="IPR039757">
    <property type="entry name" value="EIF2D"/>
</dbReference>
<keyword evidence="4" id="KW-0648">Protein biosynthesis</keyword>